<keyword evidence="4 6" id="KW-1133">Transmembrane helix</keyword>
<dbReference type="Pfam" id="PF01554">
    <property type="entry name" value="MatE"/>
    <property type="match status" value="2"/>
</dbReference>
<dbReference type="CTD" id="55244"/>
<feature type="region of interest" description="Disordered" evidence="7">
    <location>
        <begin position="539"/>
        <end position="587"/>
    </location>
</feature>
<feature type="compositionally biased region" description="Basic and acidic residues" evidence="7">
    <location>
        <begin position="567"/>
        <end position="576"/>
    </location>
</feature>
<evidence type="ECO:0000256" key="3">
    <source>
        <dbReference type="ARBA" id="ARBA00022692"/>
    </source>
</evidence>
<reference evidence="8" key="2">
    <citation type="submission" date="2025-08" db="UniProtKB">
        <authorList>
            <consortium name="Ensembl"/>
        </authorList>
    </citation>
    <scope>IDENTIFICATION</scope>
    <source>
        <strain evidence="8">Hd-rR</strain>
    </source>
</reference>
<evidence type="ECO:0000256" key="1">
    <source>
        <dbReference type="ARBA" id="ARBA00004141"/>
    </source>
</evidence>
<feature type="transmembrane region" description="Helical" evidence="6">
    <location>
        <begin position="332"/>
        <end position="352"/>
    </location>
</feature>
<dbReference type="Ensembl" id="ENSORLT00000029559.1">
    <property type="protein sequence ID" value="ENSORLP00000026440.1"/>
    <property type="gene ID" value="ENSORLG00000005373.2"/>
</dbReference>
<proteinExistence type="inferred from homology"/>
<keyword evidence="5 6" id="KW-0472">Membrane</keyword>
<feature type="transmembrane region" description="Helical" evidence="6">
    <location>
        <begin position="176"/>
        <end position="196"/>
    </location>
</feature>
<dbReference type="GO" id="GO:0015297">
    <property type="term" value="F:antiporter activity"/>
    <property type="evidence" value="ECO:0007669"/>
    <property type="project" value="InterPro"/>
</dbReference>
<evidence type="ECO:0000313" key="8">
    <source>
        <dbReference type="Ensembl" id="ENSORLP00000026440.1"/>
    </source>
</evidence>
<feature type="transmembrane region" description="Helical" evidence="6">
    <location>
        <begin position="237"/>
        <end position="261"/>
    </location>
</feature>
<dbReference type="GO" id="GO:0042910">
    <property type="term" value="F:xenobiotic transmembrane transporter activity"/>
    <property type="evidence" value="ECO:0007669"/>
    <property type="project" value="InterPro"/>
</dbReference>
<name>A0A3B3H3N3_ORYLA</name>
<dbReference type="PANTHER" id="PTHR11206">
    <property type="entry name" value="MULTIDRUG RESISTANCE PROTEIN"/>
    <property type="match status" value="1"/>
</dbReference>
<sequence length="650" mass="69745">MEKLGSPEPAHPVQGDGPVAGVSVAKMEGALGDEVVTAASSKLFQCACVKRWLPPAYREELYHILRLAGPLLLSRILNFFIPFVVTIYCGHMGNVELAGYALASVTINVTTTATGYGLAVACDTLISQTFGGKNLKRVGVILQRSSLILLFFCLPCWALLINAENLLLLMKQNADVARIAQLYVMMFLPAVPAMFLHHLQVSYLQNQGIILPQMYTAGVANVFNLGANYLLISVLKLGVVGSAIANSLSQIVICLLLFGYIRWRKLHEKTWGGWTTNCLQDWGSYMKLATPSALMICLEWWVWEIGGFLAGALGEKDLAAQHVLVEIGSLSYMFPLGISAAVCVRVGNALGAGNITRAFVACKLALVLAGVLSVVQGVVIACCKPVAGSIFTSDIDILEIVSNNLTVYIFLQFFDSILCVSSGILVGSGLQKIAALTNLVSYYCIGLPVGAALMFGAHLRILGLWLGILTCSCIQAAFFLVVIFKIDWNKITLKAQLRAGKTVVLTTMCPASTVTEVMLQDVGDIPDMAQLNSEAALKTDGYGPVSTQDQGVTVGPETEENNIHAGGTEKDPEQNKHTSSTKSEKQLPVSELIKRRGFTLLILALILAIGVAVHIAVPAPEPSVRSNFTLNWGNGSTPTPRTSLNLTSSL</sequence>
<keyword evidence="3 6" id="KW-0812">Transmembrane</keyword>
<dbReference type="NCBIfam" id="TIGR00797">
    <property type="entry name" value="matE"/>
    <property type="match status" value="1"/>
</dbReference>
<feature type="transmembrane region" description="Helical" evidence="6">
    <location>
        <begin position="464"/>
        <end position="484"/>
    </location>
</feature>
<dbReference type="InterPro" id="IPR002528">
    <property type="entry name" value="MATE_fam"/>
</dbReference>
<feature type="transmembrane region" description="Helical" evidence="6">
    <location>
        <begin position="67"/>
        <end position="88"/>
    </location>
</feature>
<dbReference type="InParanoid" id="A0A3B3H3N3"/>
<evidence type="ECO:0000256" key="2">
    <source>
        <dbReference type="ARBA" id="ARBA00010199"/>
    </source>
</evidence>
<evidence type="ECO:0000313" key="9">
    <source>
        <dbReference type="Proteomes" id="UP000001038"/>
    </source>
</evidence>
<reference evidence="8 9" key="1">
    <citation type="journal article" date="2007" name="Nature">
        <title>The medaka draft genome and insights into vertebrate genome evolution.</title>
        <authorList>
            <person name="Kasahara M."/>
            <person name="Naruse K."/>
            <person name="Sasaki S."/>
            <person name="Nakatani Y."/>
            <person name="Qu W."/>
            <person name="Ahsan B."/>
            <person name="Yamada T."/>
            <person name="Nagayasu Y."/>
            <person name="Doi K."/>
            <person name="Kasai Y."/>
            <person name="Jindo T."/>
            <person name="Kobayashi D."/>
            <person name="Shimada A."/>
            <person name="Toyoda A."/>
            <person name="Kuroki Y."/>
            <person name="Fujiyama A."/>
            <person name="Sasaki T."/>
            <person name="Shimizu A."/>
            <person name="Asakawa S."/>
            <person name="Shimizu N."/>
            <person name="Hashimoto S."/>
            <person name="Yang J."/>
            <person name="Lee Y."/>
            <person name="Matsushima K."/>
            <person name="Sugano S."/>
            <person name="Sakaizumi M."/>
            <person name="Narita T."/>
            <person name="Ohishi K."/>
            <person name="Haga S."/>
            <person name="Ohta F."/>
            <person name="Nomoto H."/>
            <person name="Nogata K."/>
            <person name="Morishita T."/>
            <person name="Endo T."/>
            <person name="Shin-I T."/>
            <person name="Takeda H."/>
            <person name="Morishita S."/>
            <person name="Kohara Y."/>
        </authorList>
    </citation>
    <scope>NUCLEOTIDE SEQUENCE [LARGE SCALE GENOMIC DNA]</scope>
    <source>
        <strain evidence="8 9">Hd-rR</strain>
    </source>
</reference>
<dbReference type="KEGG" id="ola:101170536"/>
<dbReference type="GO" id="GO:0022857">
    <property type="term" value="F:transmembrane transporter activity"/>
    <property type="evidence" value="ECO:0000318"/>
    <property type="project" value="GO_Central"/>
</dbReference>
<evidence type="ECO:0000256" key="6">
    <source>
        <dbReference type="RuleBase" id="RU004914"/>
    </source>
</evidence>
<keyword evidence="9" id="KW-1185">Reference proteome</keyword>
<gene>
    <name evidence="8" type="primary">slc47a1</name>
</gene>
<feature type="transmembrane region" description="Helical" evidence="6">
    <location>
        <begin position="147"/>
        <end position="170"/>
    </location>
</feature>
<feature type="transmembrane region" description="Helical" evidence="6">
    <location>
        <begin position="364"/>
        <end position="387"/>
    </location>
</feature>
<evidence type="ECO:0000256" key="5">
    <source>
        <dbReference type="ARBA" id="ARBA00023136"/>
    </source>
</evidence>
<dbReference type="GeneID" id="101170536"/>
<feature type="transmembrane region" description="Helical" evidence="6">
    <location>
        <begin position="100"/>
        <end position="126"/>
    </location>
</feature>
<feature type="transmembrane region" description="Helical" evidence="6">
    <location>
        <begin position="439"/>
        <end position="458"/>
    </location>
</feature>
<reference evidence="8" key="3">
    <citation type="submission" date="2025-09" db="UniProtKB">
        <authorList>
            <consortium name="Ensembl"/>
        </authorList>
    </citation>
    <scope>IDENTIFICATION</scope>
    <source>
        <strain evidence="8">Hd-rR</strain>
    </source>
</reference>
<feature type="transmembrane region" description="Helical" evidence="6">
    <location>
        <begin position="208"/>
        <end position="231"/>
    </location>
</feature>
<dbReference type="InterPro" id="IPR045069">
    <property type="entry name" value="MATE_euk"/>
</dbReference>
<comment type="subcellular location">
    <subcellularLocation>
        <location evidence="1">Membrane</location>
        <topology evidence="1">Multi-pass membrane protein</topology>
    </subcellularLocation>
</comment>
<organism evidence="8 9">
    <name type="scientific">Oryzias latipes</name>
    <name type="common">Japanese rice fish</name>
    <name type="synonym">Japanese killifish</name>
    <dbReference type="NCBI Taxonomy" id="8090"/>
    <lineage>
        <taxon>Eukaryota</taxon>
        <taxon>Metazoa</taxon>
        <taxon>Chordata</taxon>
        <taxon>Craniata</taxon>
        <taxon>Vertebrata</taxon>
        <taxon>Euteleostomi</taxon>
        <taxon>Actinopterygii</taxon>
        <taxon>Neopterygii</taxon>
        <taxon>Teleostei</taxon>
        <taxon>Neoteleostei</taxon>
        <taxon>Acanthomorphata</taxon>
        <taxon>Ovalentaria</taxon>
        <taxon>Atherinomorphae</taxon>
        <taxon>Beloniformes</taxon>
        <taxon>Adrianichthyidae</taxon>
        <taxon>Oryziinae</taxon>
        <taxon>Oryzias</taxon>
    </lineage>
</organism>
<dbReference type="Bgee" id="ENSORLG00000005373">
    <property type="expression patterns" value="Expressed in intestine and 7 other cell types or tissues"/>
</dbReference>
<feature type="transmembrane region" description="Helical" evidence="6">
    <location>
        <begin position="407"/>
        <end position="427"/>
    </location>
</feature>
<evidence type="ECO:0000256" key="4">
    <source>
        <dbReference type="ARBA" id="ARBA00022989"/>
    </source>
</evidence>
<dbReference type="AlphaFoldDB" id="A0A3B3H3N3"/>
<feature type="transmembrane region" description="Helical" evidence="6">
    <location>
        <begin position="598"/>
        <end position="617"/>
    </location>
</feature>
<dbReference type="STRING" id="8090.ENSORLP00000026440"/>
<dbReference type="GO" id="GO:1990961">
    <property type="term" value="P:xenobiotic detoxification by transmembrane export across the plasma membrane"/>
    <property type="evidence" value="ECO:0007669"/>
    <property type="project" value="InterPro"/>
</dbReference>
<dbReference type="Proteomes" id="UP000001038">
    <property type="component" value="Chromosome 14"/>
</dbReference>
<accession>A0A3B3H3N3</accession>
<evidence type="ECO:0000256" key="7">
    <source>
        <dbReference type="SAM" id="MobiDB-lite"/>
    </source>
</evidence>
<comment type="similarity">
    <text evidence="2 6">Belongs to the multi antimicrobial extrusion (MATE) (TC 2.A.66.1) family.</text>
</comment>
<dbReference type="GeneTree" id="ENSGT00940000163922"/>
<dbReference type="CDD" id="cd13132">
    <property type="entry name" value="MATE_eukaryotic"/>
    <property type="match status" value="1"/>
</dbReference>
<protein>
    <recommendedName>
        <fullName evidence="6">Multidrug and toxin extrusion protein</fullName>
    </recommendedName>
</protein>
<dbReference type="GO" id="GO:0016020">
    <property type="term" value="C:membrane"/>
    <property type="evidence" value="ECO:0000318"/>
    <property type="project" value="GO_Central"/>
</dbReference>
<dbReference type="OrthoDB" id="2126698at2759"/>